<dbReference type="SMART" id="SM00054">
    <property type="entry name" value="EFh"/>
    <property type="match status" value="2"/>
</dbReference>
<evidence type="ECO:0000256" key="7">
    <source>
        <dbReference type="ARBA" id="ARBA00023136"/>
    </source>
</evidence>
<evidence type="ECO:0000259" key="8">
    <source>
        <dbReference type="PROSITE" id="PS50222"/>
    </source>
</evidence>
<dbReference type="GO" id="GO:0005509">
    <property type="term" value="F:calcium ion binding"/>
    <property type="evidence" value="ECO:0007669"/>
    <property type="project" value="InterPro"/>
</dbReference>
<dbReference type="PROSITE" id="PS50222">
    <property type="entry name" value="EF_HAND_2"/>
    <property type="match status" value="1"/>
</dbReference>
<dbReference type="AlphaFoldDB" id="A0A7R9FX65"/>
<keyword evidence="6" id="KW-0106">Calcium</keyword>
<keyword evidence="4" id="KW-0479">Metal-binding</keyword>
<name>A0A7R9FX65_TIMSH</name>
<dbReference type="InterPro" id="IPR011992">
    <property type="entry name" value="EF-hand-dom_pair"/>
</dbReference>
<dbReference type="GO" id="GO:0005737">
    <property type="term" value="C:cytoplasm"/>
    <property type="evidence" value="ECO:0007669"/>
    <property type="project" value="UniProtKB-SubCell"/>
</dbReference>
<dbReference type="PANTHER" id="PTHR46735">
    <property type="entry name" value="CALPAIN, SMALL SUBUNIT 1 A-RELATED"/>
    <property type="match status" value="1"/>
</dbReference>
<dbReference type="Pfam" id="PF13405">
    <property type="entry name" value="EF-hand_6"/>
    <property type="match status" value="1"/>
</dbReference>
<evidence type="ECO:0000256" key="2">
    <source>
        <dbReference type="ARBA" id="ARBA00004496"/>
    </source>
</evidence>
<proteinExistence type="predicted"/>
<dbReference type="Gene3D" id="1.10.238.10">
    <property type="entry name" value="EF-hand"/>
    <property type="match status" value="1"/>
</dbReference>
<keyword evidence="7" id="KW-0472">Membrane</keyword>
<dbReference type="SUPFAM" id="SSF47473">
    <property type="entry name" value="EF-hand"/>
    <property type="match status" value="1"/>
</dbReference>
<feature type="domain" description="EF-hand" evidence="8">
    <location>
        <begin position="122"/>
        <end position="157"/>
    </location>
</feature>
<keyword evidence="3" id="KW-0963">Cytoplasm</keyword>
<dbReference type="EMBL" id="OC000594">
    <property type="protein sequence ID" value="CAD7257785.1"/>
    <property type="molecule type" value="Genomic_DNA"/>
</dbReference>
<sequence length="252" mass="28184">MSKVEFRGSVENHLGKVTFSTDEWDLNSELPVIGKNAPNEQMIVFKVDDTQLTDAQKEYFKQIAGSDMEISWEELKDVLDMVIKPAGNNQGYSREVCRSLLALMDVDHSGKLSYQEFNVLWTDVGRWNAVFKLYDKDKSGCLSMLELRQALNSAGYRVNYSILCLLARRYGNKKGKISYKDFLLCAIRLKVMIDDRMKYLGRSSLLPPTPQAPHPPQATLPFVRGVGGGGGGSAGGVSIMAAWFELMESRPT</sequence>
<dbReference type="InterPro" id="IPR018247">
    <property type="entry name" value="EF_Hand_1_Ca_BS"/>
</dbReference>
<evidence type="ECO:0000313" key="9">
    <source>
        <dbReference type="EMBL" id="CAD7257785.1"/>
    </source>
</evidence>
<gene>
    <name evidence="9" type="ORF">TSIB3V08_LOCUS2042</name>
</gene>
<evidence type="ECO:0000256" key="6">
    <source>
        <dbReference type="ARBA" id="ARBA00022837"/>
    </source>
</evidence>
<reference evidence="9" key="1">
    <citation type="submission" date="2020-11" db="EMBL/GenBank/DDBJ databases">
        <authorList>
            <person name="Tran Van P."/>
        </authorList>
    </citation>
    <scope>NUCLEOTIDE SEQUENCE</scope>
</reference>
<dbReference type="GO" id="GO:0012505">
    <property type="term" value="C:endomembrane system"/>
    <property type="evidence" value="ECO:0007669"/>
    <property type="project" value="UniProtKB-SubCell"/>
</dbReference>
<protein>
    <recommendedName>
        <fullName evidence="8">EF-hand domain-containing protein</fullName>
    </recommendedName>
</protein>
<dbReference type="Pfam" id="PF13202">
    <property type="entry name" value="EF-hand_5"/>
    <property type="match status" value="1"/>
</dbReference>
<accession>A0A7R9FX65</accession>
<keyword evidence="5" id="KW-0677">Repeat</keyword>
<evidence type="ECO:0000256" key="4">
    <source>
        <dbReference type="ARBA" id="ARBA00022723"/>
    </source>
</evidence>
<dbReference type="PROSITE" id="PS00018">
    <property type="entry name" value="EF_HAND_1"/>
    <property type="match status" value="1"/>
</dbReference>
<dbReference type="PANTHER" id="PTHR46735:SF3">
    <property type="entry name" value="CALPAIN SMALL SUBUNIT 1-RELATED"/>
    <property type="match status" value="1"/>
</dbReference>
<dbReference type="InterPro" id="IPR002048">
    <property type="entry name" value="EF_hand_dom"/>
</dbReference>
<organism evidence="9">
    <name type="scientific">Timema shepardi</name>
    <name type="common">Walking stick</name>
    <dbReference type="NCBI Taxonomy" id="629360"/>
    <lineage>
        <taxon>Eukaryota</taxon>
        <taxon>Metazoa</taxon>
        <taxon>Ecdysozoa</taxon>
        <taxon>Arthropoda</taxon>
        <taxon>Hexapoda</taxon>
        <taxon>Insecta</taxon>
        <taxon>Pterygota</taxon>
        <taxon>Neoptera</taxon>
        <taxon>Polyneoptera</taxon>
        <taxon>Phasmatodea</taxon>
        <taxon>Timematodea</taxon>
        <taxon>Timematoidea</taxon>
        <taxon>Timematidae</taxon>
        <taxon>Timema</taxon>
    </lineage>
</organism>
<evidence type="ECO:0000256" key="1">
    <source>
        <dbReference type="ARBA" id="ARBA00004308"/>
    </source>
</evidence>
<evidence type="ECO:0000256" key="5">
    <source>
        <dbReference type="ARBA" id="ARBA00022737"/>
    </source>
</evidence>
<comment type="subcellular location">
    <subcellularLocation>
        <location evidence="2">Cytoplasm</location>
    </subcellularLocation>
    <subcellularLocation>
        <location evidence="1">Endomembrane system</location>
    </subcellularLocation>
</comment>
<evidence type="ECO:0000256" key="3">
    <source>
        <dbReference type="ARBA" id="ARBA00022490"/>
    </source>
</evidence>